<feature type="compositionally biased region" description="Basic and acidic residues" evidence="2">
    <location>
        <begin position="215"/>
        <end position="225"/>
    </location>
</feature>
<name>A0AA86QLY8_9EUKA</name>
<keyword evidence="3" id="KW-0472">Membrane</keyword>
<dbReference type="AlphaFoldDB" id="A0AA86QLY8"/>
<comment type="caution">
    <text evidence="4">The sequence shown here is derived from an EMBL/GenBank/DDBJ whole genome shotgun (WGS) entry which is preliminary data.</text>
</comment>
<dbReference type="EMBL" id="CATOUU010000905">
    <property type="protein sequence ID" value="CAI9958296.1"/>
    <property type="molecule type" value="Genomic_DNA"/>
</dbReference>
<dbReference type="Proteomes" id="UP001642409">
    <property type="component" value="Unassembled WGS sequence"/>
</dbReference>
<evidence type="ECO:0000313" key="4">
    <source>
        <dbReference type="EMBL" id="CAI9958296.1"/>
    </source>
</evidence>
<sequence length="313" mass="37193">MTVLESYELVSKAQVKFCYFKLLTYTILYFQTWLWFMLLKQLSKLQYLFLKHLYELYQTRLLQYSSRPWTTITTLLPLIDQLIKALLVQNRPKNYIKVDFQQLVEALVQAQVIYRSLQQQQLLGLYTRLCSNFLFTSIFVNLGNKNLIFELYNQGNSKGDDKKIQSLKEKIAKLQRELQSQLDTAATVMRKFKETKKKHDDKKITQKTNNAEAQGRSEAEREKAPSLKVTRSKPLKSPNRAQSLLKRKLQNKQRGYLSNHSQKMVKMNKKRQLTQNRKPSLYQRKPKRTPNGISEIVYLTRKYYERYQPNQTI</sequence>
<accession>A0AA86QLY8</accession>
<evidence type="ECO:0000256" key="3">
    <source>
        <dbReference type="SAM" id="Phobius"/>
    </source>
</evidence>
<feature type="compositionally biased region" description="Polar residues" evidence="2">
    <location>
        <begin position="252"/>
        <end position="262"/>
    </location>
</feature>
<evidence type="ECO:0000313" key="6">
    <source>
        <dbReference type="Proteomes" id="UP001642409"/>
    </source>
</evidence>
<organism evidence="4">
    <name type="scientific">Hexamita inflata</name>
    <dbReference type="NCBI Taxonomy" id="28002"/>
    <lineage>
        <taxon>Eukaryota</taxon>
        <taxon>Metamonada</taxon>
        <taxon>Diplomonadida</taxon>
        <taxon>Hexamitidae</taxon>
        <taxon>Hexamitinae</taxon>
        <taxon>Hexamita</taxon>
    </lineage>
</organism>
<proteinExistence type="predicted"/>
<feature type="coiled-coil region" evidence="1">
    <location>
        <begin position="157"/>
        <end position="191"/>
    </location>
</feature>
<reference evidence="4" key="1">
    <citation type="submission" date="2023-06" db="EMBL/GenBank/DDBJ databases">
        <authorList>
            <person name="Kurt Z."/>
        </authorList>
    </citation>
    <scope>NUCLEOTIDE SEQUENCE</scope>
</reference>
<evidence type="ECO:0000313" key="5">
    <source>
        <dbReference type="EMBL" id="CAL6045811.1"/>
    </source>
</evidence>
<dbReference type="EMBL" id="CAXDID020000166">
    <property type="protein sequence ID" value="CAL6045811.1"/>
    <property type="molecule type" value="Genomic_DNA"/>
</dbReference>
<reference evidence="5 6" key="2">
    <citation type="submission" date="2024-07" db="EMBL/GenBank/DDBJ databases">
        <authorList>
            <person name="Akdeniz Z."/>
        </authorList>
    </citation>
    <scope>NUCLEOTIDE SEQUENCE [LARGE SCALE GENOMIC DNA]</scope>
</reference>
<keyword evidence="3" id="KW-0812">Transmembrane</keyword>
<keyword evidence="6" id="KW-1185">Reference proteome</keyword>
<protein>
    <submittedName>
        <fullName evidence="5">Hypothetical_protein</fullName>
    </submittedName>
</protein>
<feature type="transmembrane region" description="Helical" evidence="3">
    <location>
        <begin position="20"/>
        <end position="39"/>
    </location>
</feature>
<feature type="region of interest" description="Disordered" evidence="2">
    <location>
        <begin position="193"/>
        <end position="289"/>
    </location>
</feature>
<gene>
    <name evidence="5" type="ORF">HINF_LOCUS41399</name>
    <name evidence="4" type="ORF">HINF_LOCUS45941</name>
</gene>
<evidence type="ECO:0000256" key="2">
    <source>
        <dbReference type="SAM" id="MobiDB-lite"/>
    </source>
</evidence>
<keyword evidence="1" id="KW-0175">Coiled coil</keyword>
<evidence type="ECO:0000256" key="1">
    <source>
        <dbReference type="SAM" id="Coils"/>
    </source>
</evidence>
<keyword evidence="3" id="KW-1133">Transmembrane helix</keyword>